<dbReference type="RefSeq" id="WP_102069324.1">
    <property type="nucleotide sequence ID" value="NZ_PDNV01000004.1"/>
</dbReference>
<proteinExistence type="predicted"/>
<reference evidence="3 4" key="1">
    <citation type="submission" date="2017-10" db="EMBL/GenBank/DDBJ databases">
        <title>Two draft genome sequences of Pusillimonas sp. strains isolated from a nitrate- and radionuclide-contaminated groundwater in Russia.</title>
        <authorList>
            <person name="Grouzdev D.S."/>
            <person name="Tourova T.P."/>
            <person name="Goeva M.A."/>
            <person name="Babich T.L."/>
            <person name="Sokolova D.S."/>
            <person name="Abdullin R."/>
            <person name="Poltaraus A.B."/>
            <person name="Toshchakov S.V."/>
            <person name="Nazina T.N."/>
        </authorList>
    </citation>
    <scope>NUCLEOTIDE SEQUENCE [LARGE SCALE GENOMIC DNA]</scope>
    <source>
        <strain evidence="3 4">JR1/69-2-13</strain>
    </source>
</reference>
<gene>
    <name evidence="3" type="ORF">CR155_07225</name>
</gene>
<accession>A0A2N4UHW3</accession>
<evidence type="ECO:0000256" key="1">
    <source>
        <dbReference type="SAM" id="MobiDB-lite"/>
    </source>
</evidence>
<evidence type="ECO:0000259" key="2">
    <source>
        <dbReference type="PROSITE" id="PS50914"/>
    </source>
</evidence>
<dbReference type="Pfam" id="PF04972">
    <property type="entry name" value="BON"/>
    <property type="match status" value="1"/>
</dbReference>
<keyword evidence="4" id="KW-1185">Reference proteome</keyword>
<dbReference type="EMBL" id="PDNV01000004">
    <property type="protein sequence ID" value="PLC54555.1"/>
    <property type="molecule type" value="Genomic_DNA"/>
</dbReference>
<comment type="caution">
    <text evidence="3">The sequence shown here is derived from an EMBL/GenBank/DDBJ whole genome shotgun (WGS) entry which is preliminary data.</text>
</comment>
<dbReference type="PROSITE" id="PS50914">
    <property type="entry name" value="BON"/>
    <property type="match status" value="1"/>
</dbReference>
<dbReference type="InterPro" id="IPR007055">
    <property type="entry name" value="BON_dom"/>
</dbReference>
<feature type="compositionally biased region" description="Basic and acidic residues" evidence="1">
    <location>
        <begin position="15"/>
        <end position="29"/>
    </location>
</feature>
<dbReference type="Gene3D" id="3.30.1340.30">
    <property type="match status" value="1"/>
</dbReference>
<evidence type="ECO:0000313" key="3">
    <source>
        <dbReference type="EMBL" id="PLC54555.1"/>
    </source>
</evidence>
<dbReference type="Proteomes" id="UP000234328">
    <property type="component" value="Unassembled WGS sequence"/>
</dbReference>
<evidence type="ECO:0000313" key="4">
    <source>
        <dbReference type="Proteomes" id="UP000234328"/>
    </source>
</evidence>
<feature type="region of interest" description="Disordered" evidence="1">
    <location>
        <begin position="1"/>
        <end position="80"/>
    </location>
</feature>
<dbReference type="AlphaFoldDB" id="A0A2N4UHW3"/>
<name>A0A2N4UHW3_9BURK</name>
<organism evidence="3 4">
    <name type="scientific">Pollutimonas nitritireducens</name>
    <dbReference type="NCBI Taxonomy" id="2045209"/>
    <lineage>
        <taxon>Bacteria</taxon>
        <taxon>Pseudomonadati</taxon>
        <taxon>Pseudomonadota</taxon>
        <taxon>Betaproteobacteria</taxon>
        <taxon>Burkholderiales</taxon>
        <taxon>Alcaligenaceae</taxon>
        <taxon>Pollutimonas</taxon>
    </lineage>
</organism>
<protein>
    <recommendedName>
        <fullName evidence="2">BON domain-containing protein</fullName>
    </recommendedName>
</protein>
<feature type="compositionally biased region" description="Polar residues" evidence="1">
    <location>
        <begin position="42"/>
        <end position="58"/>
    </location>
</feature>
<dbReference type="OrthoDB" id="8963247at2"/>
<feature type="domain" description="BON" evidence="2">
    <location>
        <begin position="91"/>
        <end position="158"/>
    </location>
</feature>
<sequence length="159" mass="17845">MNNEDQRHHGKRKCKQDGRDKERMREGHLGPRRYPGVHATEQGESLSSRSADPGQSSYGGFANEDPGFQRQQLEHAQGARERILPKGYVRSDERIYEDVCEKLSHSGLDVSEVSVSVAQAKVTLEGTVKSRRVKHAIEDCVDDCTGISDIDNRITVQRV</sequence>